<accession>A0A2T5VI58</accession>
<dbReference type="EMBL" id="QAYG01000001">
    <property type="protein sequence ID" value="PTW63442.1"/>
    <property type="molecule type" value="Genomic_DNA"/>
</dbReference>
<keyword evidence="2" id="KW-0812">Transmembrane</keyword>
<sequence>MSEAHLVGEGGGCQGTLRAKLNVLSIHPPGCLENEASTASFSTAGLRFLPDGRWCGSSGFARAEPAAFTAVENAALTRLAMPPGYRYICDTKYRRNPIETPNTERSTQMAVVCSIVPVVLLALQLYSYVIIASAIFSWLYAFNVINPRNQFVGMIGQTLYALTEPVYRPIRNVLPAMGGLDLSPIVVLLLLILIQNLITNLSGCYL</sequence>
<evidence type="ECO:0000256" key="1">
    <source>
        <dbReference type="ARBA" id="ARBA00010894"/>
    </source>
</evidence>
<dbReference type="AlphaFoldDB" id="A0A2T5VI58"/>
<dbReference type="GO" id="GO:0016020">
    <property type="term" value="C:membrane"/>
    <property type="evidence" value="ECO:0007669"/>
    <property type="project" value="InterPro"/>
</dbReference>
<dbReference type="Proteomes" id="UP000244081">
    <property type="component" value="Unassembled WGS sequence"/>
</dbReference>
<proteinExistence type="inferred from homology"/>
<keyword evidence="4" id="KW-1185">Reference proteome</keyword>
<keyword evidence="2" id="KW-0472">Membrane</keyword>
<comment type="similarity">
    <text evidence="1">Belongs to the YggT family.</text>
</comment>
<comment type="caution">
    <text evidence="3">The sequence shown here is derived from an EMBL/GenBank/DDBJ whole genome shotgun (WGS) entry which is preliminary data.</text>
</comment>
<dbReference type="PANTHER" id="PTHR33219">
    <property type="entry name" value="YLMG HOMOLOG PROTEIN 2, CHLOROPLASTIC"/>
    <property type="match status" value="1"/>
</dbReference>
<evidence type="ECO:0000313" key="4">
    <source>
        <dbReference type="Proteomes" id="UP000244081"/>
    </source>
</evidence>
<protein>
    <submittedName>
        <fullName evidence="3">Uncharacterized protein YggT (Ycf19 family)</fullName>
    </submittedName>
</protein>
<keyword evidence="2" id="KW-1133">Transmembrane helix</keyword>
<feature type="transmembrane region" description="Helical" evidence="2">
    <location>
        <begin position="173"/>
        <end position="194"/>
    </location>
</feature>
<organism evidence="3 4">
    <name type="scientific">Breoghania corrubedonensis</name>
    <dbReference type="NCBI Taxonomy" id="665038"/>
    <lineage>
        <taxon>Bacteria</taxon>
        <taxon>Pseudomonadati</taxon>
        <taxon>Pseudomonadota</taxon>
        <taxon>Alphaproteobacteria</taxon>
        <taxon>Hyphomicrobiales</taxon>
        <taxon>Stappiaceae</taxon>
        <taxon>Breoghania</taxon>
    </lineage>
</organism>
<gene>
    <name evidence="3" type="ORF">C8N35_1011496</name>
</gene>
<dbReference type="Pfam" id="PF02325">
    <property type="entry name" value="CCB3_YggT"/>
    <property type="match status" value="1"/>
</dbReference>
<feature type="transmembrane region" description="Helical" evidence="2">
    <location>
        <begin position="115"/>
        <end position="141"/>
    </location>
</feature>
<evidence type="ECO:0000313" key="3">
    <source>
        <dbReference type="EMBL" id="PTW63442.1"/>
    </source>
</evidence>
<name>A0A2T5VI58_9HYPH</name>
<evidence type="ECO:0000256" key="2">
    <source>
        <dbReference type="SAM" id="Phobius"/>
    </source>
</evidence>
<reference evidence="3 4" key="1">
    <citation type="submission" date="2018-04" db="EMBL/GenBank/DDBJ databases">
        <title>Genomic Encyclopedia of Archaeal and Bacterial Type Strains, Phase II (KMG-II): from individual species to whole genera.</title>
        <authorList>
            <person name="Goeker M."/>
        </authorList>
    </citation>
    <scope>NUCLEOTIDE SEQUENCE [LARGE SCALE GENOMIC DNA]</scope>
    <source>
        <strain evidence="3 4">DSM 23382</strain>
    </source>
</reference>
<dbReference type="InterPro" id="IPR003425">
    <property type="entry name" value="CCB3/YggT"/>
</dbReference>
<dbReference type="PANTHER" id="PTHR33219:SF14">
    <property type="entry name" value="PROTEIN COFACTOR ASSEMBLY OF COMPLEX C SUBUNIT B CCB3, CHLOROPLASTIC-RELATED"/>
    <property type="match status" value="1"/>
</dbReference>